<proteinExistence type="predicted"/>
<name>A0A0F9R4A4_9ZZZZ</name>
<dbReference type="Gene3D" id="3.40.50.720">
    <property type="entry name" value="NAD(P)-binding Rossmann-like Domain"/>
    <property type="match status" value="1"/>
</dbReference>
<dbReference type="PANTHER" id="PTHR43078:SF6">
    <property type="entry name" value="UDP-GLUCURONIC ACID DECARBOXYLASE 1"/>
    <property type="match status" value="1"/>
</dbReference>
<dbReference type="GO" id="GO:0005737">
    <property type="term" value="C:cytoplasm"/>
    <property type="evidence" value="ECO:0007669"/>
    <property type="project" value="TreeGrafter"/>
</dbReference>
<dbReference type="SUPFAM" id="SSF51735">
    <property type="entry name" value="NAD(P)-binding Rossmann-fold domains"/>
    <property type="match status" value="1"/>
</dbReference>
<evidence type="ECO:0000256" key="4">
    <source>
        <dbReference type="ARBA" id="ARBA00023239"/>
    </source>
</evidence>
<evidence type="ECO:0000256" key="3">
    <source>
        <dbReference type="ARBA" id="ARBA00023027"/>
    </source>
</evidence>
<dbReference type="GO" id="GO:0042732">
    <property type="term" value="P:D-xylose metabolic process"/>
    <property type="evidence" value="ECO:0007669"/>
    <property type="project" value="InterPro"/>
</dbReference>
<evidence type="ECO:0000256" key="1">
    <source>
        <dbReference type="ARBA" id="ARBA00001911"/>
    </source>
</evidence>
<dbReference type="Pfam" id="PF01370">
    <property type="entry name" value="Epimerase"/>
    <property type="match status" value="1"/>
</dbReference>
<dbReference type="GO" id="GO:0048040">
    <property type="term" value="F:UDP-glucuronate decarboxylase activity"/>
    <property type="evidence" value="ECO:0007669"/>
    <property type="project" value="TreeGrafter"/>
</dbReference>
<dbReference type="InterPro" id="IPR044516">
    <property type="entry name" value="UXS-like"/>
</dbReference>
<dbReference type="InterPro" id="IPR001509">
    <property type="entry name" value="Epimerase_deHydtase"/>
</dbReference>
<dbReference type="GO" id="GO:0070403">
    <property type="term" value="F:NAD+ binding"/>
    <property type="evidence" value="ECO:0007669"/>
    <property type="project" value="InterPro"/>
</dbReference>
<reference evidence="6" key="1">
    <citation type="journal article" date="2015" name="Nature">
        <title>Complex archaea that bridge the gap between prokaryotes and eukaryotes.</title>
        <authorList>
            <person name="Spang A."/>
            <person name="Saw J.H."/>
            <person name="Jorgensen S.L."/>
            <person name="Zaremba-Niedzwiedzka K."/>
            <person name="Martijn J."/>
            <person name="Lind A.E."/>
            <person name="van Eijk R."/>
            <person name="Schleper C."/>
            <person name="Guy L."/>
            <person name="Ettema T.J."/>
        </authorList>
    </citation>
    <scope>NUCLEOTIDE SEQUENCE</scope>
</reference>
<dbReference type="InterPro" id="IPR036291">
    <property type="entry name" value="NAD(P)-bd_dom_sf"/>
</dbReference>
<dbReference type="EMBL" id="LAZR01001471">
    <property type="protein sequence ID" value="KKN44087.1"/>
    <property type="molecule type" value="Genomic_DNA"/>
</dbReference>
<organism evidence="6">
    <name type="scientific">marine sediment metagenome</name>
    <dbReference type="NCBI Taxonomy" id="412755"/>
    <lineage>
        <taxon>unclassified sequences</taxon>
        <taxon>metagenomes</taxon>
        <taxon>ecological metagenomes</taxon>
    </lineage>
</organism>
<dbReference type="PANTHER" id="PTHR43078">
    <property type="entry name" value="UDP-GLUCURONIC ACID DECARBOXYLASE-RELATED"/>
    <property type="match status" value="1"/>
</dbReference>
<evidence type="ECO:0000256" key="2">
    <source>
        <dbReference type="ARBA" id="ARBA00022793"/>
    </source>
</evidence>
<accession>A0A0F9R4A4</accession>
<keyword evidence="2" id="KW-0210">Decarboxylase</keyword>
<comment type="cofactor">
    <cofactor evidence="1">
        <name>NAD(+)</name>
        <dbReference type="ChEBI" id="CHEBI:57540"/>
    </cofactor>
</comment>
<dbReference type="AlphaFoldDB" id="A0A0F9R4A4"/>
<evidence type="ECO:0000259" key="5">
    <source>
        <dbReference type="Pfam" id="PF01370"/>
    </source>
</evidence>
<evidence type="ECO:0000313" key="6">
    <source>
        <dbReference type="EMBL" id="KKN44087.1"/>
    </source>
</evidence>
<comment type="caution">
    <text evidence="6">The sequence shown here is derived from an EMBL/GenBank/DDBJ whole genome shotgun (WGS) entry which is preliminary data.</text>
</comment>
<sequence>MTQRHKIVEEDLLNILQEKLDWQSLQGQKILVTGASGFIGGYIVDLLALLNEQTNIKPISLYVLARSEQKLTDRFPYLINKPWFKPLIQDVNDPIAWTPDLALDLIIHAASDASPRYYLTQPVETIKTNTLGTLNLLELAKHHNAQFVFLSSGAIYGNNDDNELAETDYGSVDPLHPSACYSESKRLGESLCMSYFRQYDVPIMIARISHTYGPTLRLDDGRVFTDFMADVLAGRDIVIQGDGLDSRPFCYISDLIRGIFYMLLRGEFGHAYNIGVDEELTIEQLARLIKRVSDRDDCQIVVKNNQKNKTLRTAGHFNIKKLQQLGWNTLVSPEIGFSRMFLYFNESLN</sequence>
<protein>
    <recommendedName>
        <fullName evidence="5">NAD-dependent epimerase/dehydratase domain-containing protein</fullName>
    </recommendedName>
</protein>
<feature type="domain" description="NAD-dependent epimerase/dehydratase" evidence="5">
    <location>
        <begin position="30"/>
        <end position="275"/>
    </location>
</feature>
<keyword evidence="3" id="KW-0520">NAD</keyword>
<keyword evidence="4" id="KW-0456">Lyase</keyword>
<gene>
    <name evidence="6" type="ORF">LCGC14_0696690</name>
</gene>